<gene>
    <name evidence="5" type="ORF">SAMN05660236_3673</name>
</gene>
<organism evidence="5 6">
    <name type="scientific">Ohtaekwangia koreensis</name>
    <dbReference type="NCBI Taxonomy" id="688867"/>
    <lineage>
        <taxon>Bacteria</taxon>
        <taxon>Pseudomonadati</taxon>
        <taxon>Bacteroidota</taxon>
        <taxon>Cytophagia</taxon>
        <taxon>Cytophagales</taxon>
        <taxon>Fulvivirgaceae</taxon>
        <taxon>Ohtaekwangia</taxon>
    </lineage>
</organism>
<dbReference type="CDD" id="cd10973">
    <property type="entry name" value="CE4_DAC_u4_5s"/>
    <property type="match status" value="1"/>
</dbReference>
<dbReference type="Pfam" id="PF01522">
    <property type="entry name" value="Polysacc_deac_1"/>
    <property type="match status" value="1"/>
</dbReference>
<dbReference type="GO" id="GO:0016810">
    <property type="term" value="F:hydrolase activity, acting on carbon-nitrogen (but not peptide) bonds"/>
    <property type="evidence" value="ECO:0007669"/>
    <property type="project" value="InterPro"/>
</dbReference>
<evidence type="ECO:0000313" key="6">
    <source>
        <dbReference type="Proteomes" id="UP000190961"/>
    </source>
</evidence>
<evidence type="ECO:0000313" key="5">
    <source>
        <dbReference type="EMBL" id="SKC78041.1"/>
    </source>
</evidence>
<sequence length="352" mass="39836">MSRLYILFFLLSVFSCTGKSASVEDSAILTQGDKEVVCFIYHRFGDSRYPTTNTPVKDFEAHLAYLADNNFQILTFSEAIDYLQSDKPARKTAVITIDDAYKTFYDRGLPLLKRYSMPATLFINTKTVGGGDYMSWAQLQEALKNKVEIGNHTHSHDFFLNEAAATRYKTFKDEIELSQSIIEEKLGSKPIIFSYPYGEFDGKMKAIVKESGFKAAAAQNSGVMYAGMDLFQCPRFPMSEAYSEKSKFVEKAKMKALHVVSSKPDNFILPADNPPVLTLTFDGTDLRIDQLQCFVQGGECSLKTIDKQKVTVTLQATKRIGKKRRTLYTITVPDKQGIWHWYSHVWINTAVE</sequence>
<dbReference type="Gene3D" id="3.20.20.370">
    <property type="entry name" value="Glycoside hydrolase/deacetylase"/>
    <property type="match status" value="1"/>
</dbReference>
<dbReference type="InterPro" id="IPR002509">
    <property type="entry name" value="NODB_dom"/>
</dbReference>
<dbReference type="PANTHER" id="PTHR34216:SF3">
    <property type="entry name" value="POLY-BETA-1,6-N-ACETYL-D-GLUCOSAMINE N-DEACETYLASE"/>
    <property type="match status" value="1"/>
</dbReference>
<dbReference type="PROSITE" id="PS51677">
    <property type="entry name" value="NODB"/>
    <property type="match status" value="1"/>
</dbReference>
<comment type="subcellular location">
    <subcellularLocation>
        <location evidence="1">Secreted</location>
    </subcellularLocation>
</comment>
<protein>
    <submittedName>
        <fullName evidence="5">Polysaccharide deacetylase</fullName>
    </submittedName>
</protein>
<evidence type="ECO:0000256" key="1">
    <source>
        <dbReference type="ARBA" id="ARBA00004613"/>
    </source>
</evidence>
<proteinExistence type="predicted"/>
<name>A0A1T5LQ49_9BACT</name>
<evidence type="ECO:0000256" key="3">
    <source>
        <dbReference type="SAM" id="SignalP"/>
    </source>
</evidence>
<feature type="chain" id="PRO_5013092287" evidence="3">
    <location>
        <begin position="22"/>
        <end position="352"/>
    </location>
</feature>
<dbReference type="GO" id="GO:0005975">
    <property type="term" value="P:carbohydrate metabolic process"/>
    <property type="evidence" value="ECO:0007669"/>
    <property type="project" value="InterPro"/>
</dbReference>
<dbReference type="PROSITE" id="PS51257">
    <property type="entry name" value="PROKAR_LIPOPROTEIN"/>
    <property type="match status" value="1"/>
</dbReference>
<keyword evidence="6" id="KW-1185">Reference proteome</keyword>
<feature type="signal peptide" evidence="3">
    <location>
        <begin position="1"/>
        <end position="21"/>
    </location>
</feature>
<dbReference type="STRING" id="688867.SAMN05660236_3673"/>
<evidence type="ECO:0000259" key="4">
    <source>
        <dbReference type="PROSITE" id="PS51677"/>
    </source>
</evidence>
<dbReference type="Proteomes" id="UP000190961">
    <property type="component" value="Unassembled WGS sequence"/>
</dbReference>
<reference evidence="5 6" key="1">
    <citation type="submission" date="2017-02" db="EMBL/GenBank/DDBJ databases">
        <authorList>
            <person name="Peterson S.W."/>
        </authorList>
    </citation>
    <scope>NUCLEOTIDE SEQUENCE [LARGE SCALE GENOMIC DNA]</scope>
    <source>
        <strain evidence="5 6">DSM 25262</strain>
    </source>
</reference>
<dbReference type="InterPro" id="IPR051398">
    <property type="entry name" value="Polysacch_Deacetylase"/>
</dbReference>
<dbReference type="RefSeq" id="WP_079688179.1">
    <property type="nucleotide sequence ID" value="NZ_FUZU01000002.1"/>
</dbReference>
<dbReference type="GO" id="GO:0005576">
    <property type="term" value="C:extracellular region"/>
    <property type="evidence" value="ECO:0007669"/>
    <property type="project" value="UniProtKB-SubCell"/>
</dbReference>
<keyword evidence="2 3" id="KW-0732">Signal</keyword>
<dbReference type="EMBL" id="FUZU01000002">
    <property type="protein sequence ID" value="SKC78041.1"/>
    <property type="molecule type" value="Genomic_DNA"/>
</dbReference>
<dbReference type="AlphaFoldDB" id="A0A1T5LQ49"/>
<dbReference type="SUPFAM" id="SSF88713">
    <property type="entry name" value="Glycoside hydrolase/deacetylase"/>
    <property type="match status" value="1"/>
</dbReference>
<dbReference type="InterPro" id="IPR011330">
    <property type="entry name" value="Glyco_hydro/deAcase_b/a-brl"/>
</dbReference>
<accession>A0A1T5LQ49</accession>
<dbReference type="OrthoDB" id="9778320at2"/>
<feature type="domain" description="NodB homology" evidence="4">
    <location>
        <begin position="91"/>
        <end position="352"/>
    </location>
</feature>
<dbReference type="PANTHER" id="PTHR34216">
    <property type="match status" value="1"/>
</dbReference>
<evidence type="ECO:0000256" key="2">
    <source>
        <dbReference type="ARBA" id="ARBA00022729"/>
    </source>
</evidence>